<dbReference type="NCBIfam" id="TIGR01777">
    <property type="entry name" value="yfcH"/>
    <property type="match status" value="1"/>
</dbReference>
<dbReference type="PANTHER" id="PTHR11092:SF0">
    <property type="entry name" value="EPIMERASE FAMILY PROTEIN SDR39U1"/>
    <property type="match status" value="1"/>
</dbReference>
<dbReference type="InterPro" id="IPR010099">
    <property type="entry name" value="SDR39U1"/>
</dbReference>
<dbReference type="InterPro" id="IPR001509">
    <property type="entry name" value="Epimerase_deHydtase"/>
</dbReference>
<dbReference type="InterPro" id="IPR013549">
    <property type="entry name" value="DUF1731"/>
</dbReference>
<gene>
    <name evidence="4" type="ORF">E4634_11400</name>
</gene>
<dbReference type="RefSeq" id="WP_135443946.1">
    <property type="nucleotide sequence ID" value="NZ_SRLE01000007.1"/>
</dbReference>
<evidence type="ECO:0000259" key="2">
    <source>
        <dbReference type="Pfam" id="PF01370"/>
    </source>
</evidence>
<name>A0A4Z0M2F8_9GAMM</name>
<proteinExistence type="inferred from homology"/>
<dbReference type="EMBL" id="SRLE01000007">
    <property type="protein sequence ID" value="TGD73617.1"/>
    <property type="molecule type" value="Genomic_DNA"/>
</dbReference>
<accession>A0A4Z0M2F8</accession>
<dbReference type="Pfam" id="PF01370">
    <property type="entry name" value="Epimerase"/>
    <property type="match status" value="1"/>
</dbReference>
<dbReference type="SUPFAM" id="SSF51735">
    <property type="entry name" value="NAD(P)-binding Rossmann-fold domains"/>
    <property type="match status" value="1"/>
</dbReference>
<evidence type="ECO:0000259" key="3">
    <source>
        <dbReference type="Pfam" id="PF08338"/>
    </source>
</evidence>
<evidence type="ECO:0000313" key="5">
    <source>
        <dbReference type="Proteomes" id="UP000298050"/>
    </source>
</evidence>
<dbReference type="PANTHER" id="PTHR11092">
    <property type="entry name" value="SUGAR NUCLEOTIDE EPIMERASE RELATED"/>
    <property type="match status" value="1"/>
</dbReference>
<dbReference type="AlphaFoldDB" id="A0A4Z0M2F8"/>
<dbReference type="CDD" id="cd05242">
    <property type="entry name" value="SDR_a8"/>
    <property type="match status" value="1"/>
</dbReference>
<reference evidence="4 5" key="1">
    <citation type="submission" date="2019-04" db="EMBL/GenBank/DDBJ databases">
        <title>Taxonomy of novel Haliea sp. from mangrove soil of West Coast of India.</title>
        <authorList>
            <person name="Verma A."/>
            <person name="Kumar P."/>
            <person name="Krishnamurthi S."/>
        </authorList>
    </citation>
    <scope>NUCLEOTIDE SEQUENCE [LARGE SCALE GENOMIC DNA]</scope>
    <source>
        <strain evidence="4 5">SAOS-164</strain>
    </source>
</reference>
<dbReference type="OrthoDB" id="9801773at2"/>
<dbReference type="Proteomes" id="UP000298050">
    <property type="component" value="Unassembled WGS sequence"/>
</dbReference>
<feature type="domain" description="NAD-dependent epimerase/dehydratase" evidence="2">
    <location>
        <begin position="3"/>
        <end position="214"/>
    </location>
</feature>
<dbReference type="Gene3D" id="3.40.50.720">
    <property type="entry name" value="NAD(P)-binding Rossmann-like Domain"/>
    <property type="match status" value="1"/>
</dbReference>
<comment type="similarity">
    <text evidence="1">Belongs to the NAD(P)-dependent epimerase/dehydratase family. SDR39U1 subfamily.</text>
</comment>
<protein>
    <submittedName>
        <fullName evidence="4">TIGR01777 family protein</fullName>
    </submittedName>
</protein>
<keyword evidence="5" id="KW-1185">Reference proteome</keyword>
<evidence type="ECO:0000256" key="1">
    <source>
        <dbReference type="ARBA" id="ARBA00009353"/>
    </source>
</evidence>
<evidence type="ECO:0000313" key="4">
    <source>
        <dbReference type="EMBL" id="TGD73617.1"/>
    </source>
</evidence>
<comment type="caution">
    <text evidence="4">The sequence shown here is derived from an EMBL/GenBank/DDBJ whole genome shotgun (WGS) entry which is preliminary data.</text>
</comment>
<feature type="domain" description="DUF1731" evidence="3">
    <location>
        <begin position="247"/>
        <end position="294"/>
    </location>
</feature>
<dbReference type="InterPro" id="IPR036291">
    <property type="entry name" value="NAD(P)-bd_dom_sf"/>
</dbReference>
<dbReference type="Pfam" id="PF08338">
    <property type="entry name" value="DUF1731"/>
    <property type="match status" value="1"/>
</dbReference>
<organism evidence="4 5">
    <name type="scientific">Mangrovimicrobium sediminis</name>
    <dbReference type="NCBI Taxonomy" id="2562682"/>
    <lineage>
        <taxon>Bacteria</taxon>
        <taxon>Pseudomonadati</taxon>
        <taxon>Pseudomonadota</taxon>
        <taxon>Gammaproteobacteria</taxon>
        <taxon>Cellvibrionales</taxon>
        <taxon>Halieaceae</taxon>
        <taxon>Mangrovimicrobium</taxon>
    </lineage>
</organism>
<sequence>MRILVTGGTGFIGQSLLPALRERAGELVLLSRRSRPDEPGLRFVRRLDDIDDATHFDAVINLAGASLAGRRWSQGYKREMVASRVGTTRELVALFKRLPQPPAVLLSGSAVGYYGHRGDEILDESSPPGEDGFARDLCMDWEGAAVEAQALGTRVCLMRLGVVLDNGGGAFEQMARSFNFGFGSWIGSGEQWLSWIHRADAVAAMLWLLDHPELDGPFNLTAPQPVTSREFCRVLSDYKRTLLDMPLPAPVARLLLGEMADELLIHGQRVVPSALEASGFAFSLPDLPTALASICAD</sequence>